<comment type="caution">
    <text evidence="2">The sequence shown here is derived from an EMBL/GenBank/DDBJ whole genome shotgun (WGS) entry which is preliminary data.</text>
</comment>
<gene>
    <name evidence="2" type="ORF">C8F04DRAFT_101597</name>
</gene>
<evidence type="ECO:0000313" key="2">
    <source>
        <dbReference type="EMBL" id="KAJ7026853.1"/>
    </source>
</evidence>
<feature type="region of interest" description="Disordered" evidence="1">
    <location>
        <begin position="392"/>
        <end position="456"/>
    </location>
</feature>
<keyword evidence="3" id="KW-1185">Reference proteome</keyword>
<name>A0AAD6SH72_9AGAR</name>
<evidence type="ECO:0000256" key="1">
    <source>
        <dbReference type="SAM" id="MobiDB-lite"/>
    </source>
</evidence>
<dbReference type="SUPFAM" id="SSF52047">
    <property type="entry name" value="RNI-like"/>
    <property type="match status" value="1"/>
</dbReference>
<dbReference type="AlphaFoldDB" id="A0AAD6SH72"/>
<proteinExistence type="predicted"/>
<dbReference type="CDD" id="cd09917">
    <property type="entry name" value="F-box_SF"/>
    <property type="match status" value="1"/>
</dbReference>
<protein>
    <recommendedName>
        <fullName evidence="4">F-box domain-containing protein</fullName>
    </recommendedName>
</protein>
<reference evidence="2" key="1">
    <citation type="submission" date="2023-03" db="EMBL/GenBank/DDBJ databases">
        <title>Massive genome expansion in bonnet fungi (Mycena s.s.) driven by repeated elements and novel gene families across ecological guilds.</title>
        <authorList>
            <consortium name="Lawrence Berkeley National Laboratory"/>
            <person name="Harder C.B."/>
            <person name="Miyauchi S."/>
            <person name="Viragh M."/>
            <person name="Kuo A."/>
            <person name="Thoen E."/>
            <person name="Andreopoulos B."/>
            <person name="Lu D."/>
            <person name="Skrede I."/>
            <person name="Drula E."/>
            <person name="Henrissat B."/>
            <person name="Morin E."/>
            <person name="Kohler A."/>
            <person name="Barry K."/>
            <person name="LaButti K."/>
            <person name="Morin E."/>
            <person name="Salamov A."/>
            <person name="Lipzen A."/>
            <person name="Mereny Z."/>
            <person name="Hegedus B."/>
            <person name="Baldrian P."/>
            <person name="Stursova M."/>
            <person name="Weitz H."/>
            <person name="Taylor A."/>
            <person name="Grigoriev I.V."/>
            <person name="Nagy L.G."/>
            <person name="Martin F."/>
            <person name="Kauserud H."/>
        </authorList>
    </citation>
    <scope>NUCLEOTIDE SEQUENCE</scope>
    <source>
        <strain evidence="2">CBHHK200</strain>
    </source>
</reference>
<dbReference type="InterPro" id="IPR032675">
    <property type="entry name" value="LRR_dom_sf"/>
</dbReference>
<evidence type="ECO:0008006" key="4">
    <source>
        <dbReference type="Google" id="ProtNLM"/>
    </source>
</evidence>
<dbReference type="Gene3D" id="3.80.10.10">
    <property type="entry name" value="Ribonuclease Inhibitor"/>
    <property type="match status" value="1"/>
</dbReference>
<sequence>MKPKGVAYAYDAKLPTEIWIRCSTQCRHEDLCSLTLVSRYFRDVFQPLLYEHQYIVISNPDHQTGWTRTLKDIQRSTNHLEKVASSTYLSSVRQWCFWGTLAVPSFVSRHSEIPEIGSFDEAYRHFLRVFTDTLAKCPNVRSLQFTCVPIDQPLQRTMLGLGRLEELVLASCDLSEWTAAFLPVQKLVFVEENVYLGMPGAEGNPLHIVCAESLHALSLKGLDVSLSLLSGFATVDSKPFSNLTTLSVQLWDSFLPPFLSSLAHCPQLKELKITDSAISTPPTIPLPPTTIPLLRSFKGPRFLAVFFVSQRPVCEMELIDGGGHRPKDPEAEKDVLDDLADIARACPALRALLITSPIVNCLRTAVGIAKHWPELRVLSFVLRSSSGVRRPSLAGPLDFSDSDDEESVSELDDEGDASDSEDSHSNYGSDQIVADSPGEAEEEWSDPRLTPDVPPVPMPDVLLPGYLYTHDGAFPPREATAAPVPPLADQTSFPTLVDAICAASVFVFAHLERLHFTRPRREANPDALTISDQHRGVLALEHQLPCLLEVEFGIEYLNSVTWRREKGGRTWSQKETRAIIASLAGSEG</sequence>
<dbReference type="EMBL" id="JARJCM010000132">
    <property type="protein sequence ID" value="KAJ7026853.1"/>
    <property type="molecule type" value="Genomic_DNA"/>
</dbReference>
<evidence type="ECO:0000313" key="3">
    <source>
        <dbReference type="Proteomes" id="UP001218188"/>
    </source>
</evidence>
<dbReference type="Proteomes" id="UP001218188">
    <property type="component" value="Unassembled WGS sequence"/>
</dbReference>
<accession>A0AAD6SH72</accession>
<feature type="compositionally biased region" description="Acidic residues" evidence="1">
    <location>
        <begin position="400"/>
        <end position="420"/>
    </location>
</feature>
<organism evidence="2 3">
    <name type="scientific">Mycena alexandri</name>
    <dbReference type="NCBI Taxonomy" id="1745969"/>
    <lineage>
        <taxon>Eukaryota</taxon>
        <taxon>Fungi</taxon>
        <taxon>Dikarya</taxon>
        <taxon>Basidiomycota</taxon>
        <taxon>Agaricomycotina</taxon>
        <taxon>Agaricomycetes</taxon>
        <taxon>Agaricomycetidae</taxon>
        <taxon>Agaricales</taxon>
        <taxon>Marasmiineae</taxon>
        <taxon>Mycenaceae</taxon>
        <taxon>Mycena</taxon>
    </lineage>
</organism>